<evidence type="ECO:0000256" key="2">
    <source>
        <dbReference type="ARBA" id="ARBA00023125"/>
    </source>
</evidence>
<keyword evidence="2" id="KW-0238">DNA-binding</keyword>
<dbReference type="InterPro" id="IPR050090">
    <property type="entry name" value="Tyrosine_recombinase_XerCD"/>
</dbReference>
<proteinExistence type="inferred from homology"/>
<name>A0ABM9R655_BIFLI</name>
<organism evidence="5 6">
    <name type="scientific">Bifidobacterium longum subsp. infantis</name>
    <dbReference type="NCBI Taxonomy" id="1682"/>
    <lineage>
        <taxon>Bacteria</taxon>
        <taxon>Bacillati</taxon>
        <taxon>Actinomycetota</taxon>
        <taxon>Actinomycetes</taxon>
        <taxon>Bifidobacteriales</taxon>
        <taxon>Bifidobacteriaceae</taxon>
        <taxon>Bifidobacterium</taxon>
    </lineage>
</organism>
<dbReference type="Gene3D" id="1.10.443.10">
    <property type="entry name" value="Intergrase catalytic core"/>
    <property type="match status" value="1"/>
</dbReference>
<protein>
    <submittedName>
        <fullName evidence="5">Tyrosine recombinase XerD</fullName>
    </submittedName>
</protein>
<gene>
    <name evidence="5" type="primary">xerD_4</name>
    <name evidence="5" type="ORF">BLIC_c01904</name>
</gene>
<evidence type="ECO:0000313" key="5">
    <source>
        <dbReference type="EMBL" id="CEF04053.1"/>
    </source>
</evidence>
<dbReference type="InterPro" id="IPR011010">
    <property type="entry name" value="DNA_brk_join_enz"/>
</dbReference>
<dbReference type="Pfam" id="PF00589">
    <property type="entry name" value="Phage_integrase"/>
    <property type="match status" value="1"/>
</dbReference>
<dbReference type="CDD" id="cd01189">
    <property type="entry name" value="INT_ICEBs1_C_like"/>
    <property type="match status" value="1"/>
</dbReference>
<dbReference type="SUPFAM" id="SSF56349">
    <property type="entry name" value="DNA breaking-rejoining enzymes"/>
    <property type="match status" value="1"/>
</dbReference>
<accession>A0ABM9R655</accession>
<comment type="similarity">
    <text evidence="1">Belongs to the 'phage' integrase family.</text>
</comment>
<dbReference type="RefSeq" id="WP_012578038.1">
    <property type="nucleotide sequence ID" value="NZ_CALNDK010000008.1"/>
</dbReference>
<feature type="domain" description="Tyr recombinase" evidence="4">
    <location>
        <begin position="11"/>
        <end position="188"/>
    </location>
</feature>
<evidence type="ECO:0000256" key="3">
    <source>
        <dbReference type="ARBA" id="ARBA00023172"/>
    </source>
</evidence>
<evidence type="ECO:0000313" key="6">
    <source>
        <dbReference type="Proteomes" id="UP000043107"/>
    </source>
</evidence>
<dbReference type="InterPro" id="IPR002104">
    <property type="entry name" value="Integrase_catalytic"/>
</dbReference>
<comment type="caution">
    <text evidence="5">The sequence shown here is derived from an EMBL/GenBank/DDBJ whole genome shotgun (WGS) entry which is preliminary data.</text>
</comment>
<dbReference type="EMBL" id="CCWP01000038">
    <property type="protein sequence ID" value="CEF04053.1"/>
    <property type="molecule type" value="Genomic_DNA"/>
</dbReference>
<keyword evidence="6" id="KW-1185">Reference proteome</keyword>
<dbReference type="InterPro" id="IPR013762">
    <property type="entry name" value="Integrase-like_cat_sf"/>
</dbReference>
<dbReference type="Proteomes" id="UP000043107">
    <property type="component" value="Unassembled WGS sequence"/>
</dbReference>
<reference evidence="5 6" key="1">
    <citation type="submission" date="2014-09" db="EMBL/GenBank/DDBJ databases">
        <authorList>
            <person name="Bertelli C."/>
        </authorList>
    </citation>
    <scope>NUCLEOTIDE SEQUENCE [LARGE SCALE GENOMIC DNA]</scope>
    <source>
        <strain evidence="5 6">BIC1401111250</strain>
    </source>
</reference>
<sequence length="188" mass="21245">MDPENPAKLVTIPQIVSKDEDMVFLTVLEVELLVRFLAYTGVRINVVLALQIQDLDFRNRKARIRRTWSDDGEGRMQLGTQKNGEARTIALPQSLIPQLEEQNAGQSKNEFLFRAKRGGCIHDQSWRTRIWYPGVRNAGMEGEAVNIHSLRHTYVSIACCADVKTLQKQLGHATASITLDVYAGLWPE</sequence>
<dbReference type="PROSITE" id="PS51898">
    <property type="entry name" value="TYR_RECOMBINASE"/>
    <property type="match status" value="1"/>
</dbReference>
<dbReference type="PANTHER" id="PTHR30349">
    <property type="entry name" value="PHAGE INTEGRASE-RELATED"/>
    <property type="match status" value="1"/>
</dbReference>
<keyword evidence="3" id="KW-0233">DNA recombination</keyword>
<evidence type="ECO:0000259" key="4">
    <source>
        <dbReference type="PROSITE" id="PS51898"/>
    </source>
</evidence>
<dbReference type="PANTHER" id="PTHR30349:SF41">
    <property type="entry name" value="INTEGRASE_RECOMBINASE PROTEIN MJ0367-RELATED"/>
    <property type="match status" value="1"/>
</dbReference>
<evidence type="ECO:0000256" key="1">
    <source>
        <dbReference type="ARBA" id="ARBA00008857"/>
    </source>
</evidence>